<evidence type="ECO:0000259" key="10">
    <source>
        <dbReference type="PROSITE" id="PS51312"/>
    </source>
</evidence>
<dbReference type="Pfam" id="PF09454">
    <property type="entry name" value="Vps23_core"/>
    <property type="match status" value="1"/>
</dbReference>
<dbReference type="InterPro" id="IPR052070">
    <property type="entry name" value="ESCRT-I_UEV_domain"/>
</dbReference>
<dbReference type="EMBL" id="JBJQOH010000007">
    <property type="protein sequence ID" value="KAL3678240.1"/>
    <property type="molecule type" value="Genomic_DNA"/>
</dbReference>
<dbReference type="PANTHER" id="PTHR23306">
    <property type="entry name" value="TUMOR SUSCEPTIBILITY GENE 101 PROTEIN-RELATED"/>
    <property type="match status" value="1"/>
</dbReference>
<keyword evidence="13" id="KW-1185">Reference proteome</keyword>
<evidence type="ECO:0000256" key="3">
    <source>
        <dbReference type="ARBA" id="ARBA00022448"/>
    </source>
</evidence>
<evidence type="ECO:0000313" key="13">
    <source>
        <dbReference type="Proteomes" id="UP001633002"/>
    </source>
</evidence>
<feature type="compositionally biased region" description="Polar residues" evidence="9">
    <location>
        <begin position="171"/>
        <end position="235"/>
    </location>
</feature>
<dbReference type="Pfam" id="PF05743">
    <property type="entry name" value="UEV"/>
    <property type="match status" value="1"/>
</dbReference>
<feature type="region of interest" description="Disordered" evidence="9">
    <location>
        <begin position="171"/>
        <end position="255"/>
    </location>
</feature>
<evidence type="ECO:0000259" key="11">
    <source>
        <dbReference type="PROSITE" id="PS51322"/>
    </source>
</evidence>
<dbReference type="GO" id="GO:0005768">
    <property type="term" value="C:endosome"/>
    <property type="evidence" value="ECO:0007669"/>
    <property type="project" value="UniProtKB-SubCell"/>
</dbReference>
<evidence type="ECO:0000256" key="7">
    <source>
        <dbReference type="PROSITE-ProRule" id="PRU00644"/>
    </source>
</evidence>
<feature type="coiled-coil region" evidence="8">
    <location>
        <begin position="302"/>
        <end position="329"/>
    </location>
</feature>
<dbReference type="PROSITE" id="PS51322">
    <property type="entry name" value="UEV"/>
    <property type="match status" value="1"/>
</dbReference>
<evidence type="ECO:0000256" key="8">
    <source>
        <dbReference type="SAM" id="Coils"/>
    </source>
</evidence>
<comment type="caution">
    <text evidence="12">The sequence shown here is derived from an EMBL/GenBank/DDBJ whole genome shotgun (WGS) entry which is preliminary data.</text>
</comment>
<evidence type="ECO:0000256" key="5">
    <source>
        <dbReference type="ARBA" id="ARBA00022927"/>
    </source>
</evidence>
<comment type="subcellular location">
    <subcellularLocation>
        <location evidence="1">Endosome</location>
    </subcellularLocation>
</comment>
<dbReference type="InterPro" id="IPR017916">
    <property type="entry name" value="SB_dom"/>
</dbReference>
<dbReference type="SUPFAM" id="SSF54495">
    <property type="entry name" value="UBC-like"/>
    <property type="match status" value="1"/>
</dbReference>
<dbReference type="Gene3D" id="3.10.110.10">
    <property type="entry name" value="Ubiquitin Conjugating Enzyme"/>
    <property type="match status" value="1"/>
</dbReference>
<proteinExistence type="inferred from homology"/>
<keyword evidence="3 7" id="KW-0813">Transport</keyword>
<dbReference type="InterPro" id="IPR037202">
    <property type="entry name" value="ESCRT_assembly_dom"/>
</dbReference>
<comment type="similarity">
    <text evidence="2">Belongs to the ubiquitin-conjugating enzyme family. UEV subfamily.</text>
</comment>
<dbReference type="PROSITE" id="PS51312">
    <property type="entry name" value="SB"/>
    <property type="match status" value="1"/>
</dbReference>
<dbReference type="PANTHER" id="PTHR23306:SF3">
    <property type="entry name" value="TUMOR SUPPRESSOR PROTEIN 101"/>
    <property type="match status" value="1"/>
</dbReference>
<name>A0ABD3GGC6_9MARC</name>
<keyword evidence="4" id="KW-0967">Endosome</keyword>
<protein>
    <recommendedName>
        <fullName evidence="14">Tumor susceptibility protein 101</fullName>
    </recommendedName>
</protein>
<keyword evidence="6 8" id="KW-0175">Coiled coil</keyword>
<dbReference type="InterPro" id="IPR016135">
    <property type="entry name" value="UBQ-conjugating_enzyme/RWD"/>
</dbReference>
<dbReference type="CDD" id="cd11685">
    <property type="entry name" value="UEV_TSG101-like"/>
    <property type="match status" value="1"/>
</dbReference>
<evidence type="ECO:0008006" key="14">
    <source>
        <dbReference type="Google" id="ProtNLM"/>
    </source>
</evidence>
<feature type="domain" description="UEV" evidence="11">
    <location>
        <begin position="25"/>
        <end position="169"/>
    </location>
</feature>
<dbReference type="GO" id="GO:0015031">
    <property type="term" value="P:protein transport"/>
    <property type="evidence" value="ECO:0007669"/>
    <property type="project" value="UniProtKB-UniRule"/>
</dbReference>
<evidence type="ECO:0000256" key="9">
    <source>
        <dbReference type="SAM" id="MobiDB-lite"/>
    </source>
</evidence>
<dbReference type="InterPro" id="IPR008883">
    <property type="entry name" value="UEV_N"/>
</dbReference>
<reference evidence="12 13" key="1">
    <citation type="submission" date="2024-09" db="EMBL/GenBank/DDBJ databases">
        <title>Chromosome-scale assembly of Riccia sorocarpa.</title>
        <authorList>
            <person name="Paukszto L."/>
        </authorList>
    </citation>
    <scope>NUCLEOTIDE SEQUENCE [LARGE SCALE GENOMIC DNA]</scope>
    <source>
        <strain evidence="12">LP-2024</strain>
        <tissue evidence="12">Aerial parts of the thallus</tissue>
    </source>
</reference>
<feature type="domain" description="SB" evidence="10">
    <location>
        <begin position="359"/>
        <end position="427"/>
    </location>
</feature>
<dbReference type="Proteomes" id="UP001633002">
    <property type="component" value="Unassembled WGS sequence"/>
</dbReference>
<evidence type="ECO:0000313" key="12">
    <source>
        <dbReference type="EMBL" id="KAL3678240.1"/>
    </source>
</evidence>
<evidence type="ECO:0000256" key="1">
    <source>
        <dbReference type="ARBA" id="ARBA00004177"/>
    </source>
</evidence>
<evidence type="ECO:0000256" key="2">
    <source>
        <dbReference type="ARBA" id="ARBA00009594"/>
    </source>
</evidence>
<accession>A0ABD3GGC6</accession>
<dbReference type="Gene3D" id="6.10.140.820">
    <property type="match status" value="1"/>
</dbReference>
<dbReference type="AlphaFoldDB" id="A0ABD3GGC6"/>
<sequence>MPTSSGSGPSSPSASRSLVQYLNQILSMRGPNQLPYEEDVKWAIRQNLLALVKDYAGLQVKTAPFTHNDGRTTTLLQVFGTLPMYYRDVKYNIPVEMWLLELFPRVAPMAIVTPTQDMIIKPHHPFVDASGIVTVPYLQQWIYPRSNLVELAQNMSGVFGKDPPLYSRQSAVPSHLQRVQTTPHSPRPSSSIHGTNPMYSSSTIGSGSPRTQSPYSPSVSGQSNRLHSLNPPYTVSPSASPRPPAQSPIPAVRTENPVEAFRNKAIVALSERLDHDISVISRRGVAEMDDLFNTQVLLNERSARADQGIHEMKREKEALEEELQLYMTNTMEVESWLRHNDVSGGRSEFNIDHAFEPTDALSNQLLENTAADLAIEDLLYSLDRAVQDGAVPWDSYYKAVRNLSREQFYLRAICATVRAAQRHFQVRLLTKTVRCK</sequence>
<dbReference type="SUPFAM" id="SSF140111">
    <property type="entry name" value="Endosomal sorting complex assembly domain"/>
    <property type="match status" value="1"/>
</dbReference>
<gene>
    <name evidence="12" type="ORF">R1sor_021196</name>
</gene>
<organism evidence="12 13">
    <name type="scientific">Riccia sorocarpa</name>
    <dbReference type="NCBI Taxonomy" id="122646"/>
    <lineage>
        <taxon>Eukaryota</taxon>
        <taxon>Viridiplantae</taxon>
        <taxon>Streptophyta</taxon>
        <taxon>Embryophyta</taxon>
        <taxon>Marchantiophyta</taxon>
        <taxon>Marchantiopsida</taxon>
        <taxon>Marchantiidae</taxon>
        <taxon>Marchantiales</taxon>
        <taxon>Ricciaceae</taxon>
        <taxon>Riccia</taxon>
    </lineage>
</organism>
<evidence type="ECO:0000256" key="4">
    <source>
        <dbReference type="ARBA" id="ARBA00022753"/>
    </source>
</evidence>
<keyword evidence="5 7" id="KW-0653">Protein transport</keyword>
<evidence type="ECO:0000256" key="6">
    <source>
        <dbReference type="ARBA" id="ARBA00023054"/>
    </source>
</evidence>